<dbReference type="AlphaFoldDB" id="A0A1Z3HTV4"/>
<gene>
    <name evidence="1" type="ORF">XM38_047330</name>
</gene>
<accession>A0A1Z3HTV4</accession>
<dbReference type="EMBL" id="CP021983">
    <property type="protein sequence ID" value="ASC73761.1"/>
    <property type="molecule type" value="Genomic_DNA"/>
</dbReference>
<evidence type="ECO:0000313" key="1">
    <source>
        <dbReference type="EMBL" id="ASC73761.1"/>
    </source>
</evidence>
<evidence type="ECO:0000313" key="2">
    <source>
        <dbReference type="Proteomes" id="UP000191901"/>
    </source>
</evidence>
<keyword evidence="2" id="KW-1185">Reference proteome</keyword>
<organism evidence="1 2">
    <name type="scientific">Halomicronema hongdechloris C2206</name>
    <dbReference type="NCBI Taxonomy" id="1641165"/>
    <lineage>
        <taxon>Bacteria</taxon>
        <taxon>Bacillati</taxon>
        <taxon>Cyanobacteriota</taxon>
        <taxon>Cyanophyceae</taxon>
        <taxon>Nodosilineales</taxon>
        <taxon>Nodosilineaceae</taxon>
        <taxon>Halomicronema</taxon>
    </lineage>
</organism>
<sequence>MNRLLDANELRIWSRQHAGLQVWHAYDPVTGKHRRFASEADLRDWIDRRYYE</sequence>
<protein>
    <submittedName>
        <fullName evidence="1">Uncharacterized protein</fullName>
    </submittedName>
</protein>
<dbReference type="KEGG" id="hhg:XM38_047330"/>
<reference evidence="1 2" key="1">
    <citation type="journal article" date="2016" name="Biochim. Biophys. Acta">
        <title>Characterization of red-shifted phycobilisomes isolated from the chlorophyll f-containing cyanobacterium Halomicronema hongdechloris.</title>
        <authorList>
            <person name="Li Y."/>
            <person name="Lin Y."/>
            <person name="Garvey C.J."/>
            <person name="Birch D."/>
            <person name="Corkery R.W."/>
            <person name="Loughlin P.C."/>
            <person name="Scheer H."/>
            <person name="Willows R.D."/>
            <person name="Chen M."/>
        </authorList>
    </citation>
    <scope>NUCLEOTIDE SEQUENCE [LARGE SCALE GENOMIC DNA]</scope>
    <source>
        <strain evidence="1 2">C2206</strain>
    </source>
</reference>
<dbReference type="Proteomes" id="UP000191901">
    <property type="component" value="Chromosome"/>
</dbReference>
<dbReference type="RefSeq" id="WP_187329518.1">
    <property type="nucleotide sequence ID" value="NZ_CP021983.2"/>
</dbReference>
<proteinExistence type="predicted"/>
<name>A0A1Z3HTV4_9CYAN</name>